<dbReference type="OrthoDB" id="5383458at2"/>
<feature type="compositionally biased region" description="Polar residues" evidence="1">
    <location>
        <begin position="173"/>
        <end position="192"/>
    </location>
</feature>
<accession>A0A511TFU2</accession>
<proteinExistence type="predicted"/>
<dbReference type="Proteomes" id="UP000321514">
    <property type="component" value="Unassembled WGS sequence"/>
</dbReference>
<sequence length="678" mass="73094">MPPAPSVVRIVAMLCLIHGTAHAEPWKKARPGLTTEAQLRILFGEPDARRREDGALVLDYQGQSSPAGTQRARFTVDTRTRKLRRIDVFPTRAPTRAAVEKQFGPACPKTGWSKKPCYVVKATADTSLYFHYPSRGLAVFFTGGDVRALTYQKPVRGKLALTASVEPPPELSSAGTADTTEASDTVAASGTASEDDTETADANTVEAFAEPATATQPAVASLELAVPTIEGETASPRPAPPLDVDTSLRPVVVDDVAASGASIASAAGGPTAGPQPVTEDTVEEDPLHPSAFLKVPELLTVGGFYLQRAEVAGARRASTSATGVDPFFPALLDVYLDFKPFDGLRSFAVGRMAYDPLDPVLSTPATSLDRLWIYFGLFDHVFITAGRQHIKWGSSKIWNTTDFLRARNPDPLFLYDLRPGVDMVKVNVPWEEMAANLWLIGTADLLDEVTADGDRVRYGGAVRAEMALGTSELAVSGSFVEGRRPRYGVDYSIGLGRLDFNTEIALVHGADVATWERSQAGGFQVRALDGLQVQASGGAQVELRVADTFKTVVRLEGFYNQLGSDDRELLTWVQAVGDFQPLYFGRFYGMAQVAVTARNIYEPTTTLTVMGNVGDPSYVARLDINASRLRDVTVAAYVEVPFGERGGEFRFQPDAGIAPSAPVDMGLFRAGINVRLRL</sequence>
<feature type="signal peptide" evidence="2">
    <location>
        <begin position="1"/>
        <end position="23"/>
    </location>
</feature>
<comment type="caution">
    <text evidence="3">The sequence shown here is derived from an EMBL/GenBank/DDBJ whole genome shotgun (WGS) entry which is preliminary data.</text>
</comment>
<reference evidence="3 6" key="2">
    <citation type="submission" date="2019-07" db="EMBL/GenBank/DDBJ databases">
        <title>Whole genome shotgun sequence of Myxococcus fulvus NBRC 100333.</title>
        <authorList>
            <person name="Hosoyama A."/>
            <person name="Uohara A."/>
            <person name="Ohji S."/>
            <person name="Ichikawa N."/>
        </authorList>
    </citation>
    <scope>NUCLEOTIDE SEQUENCE [LARGE SCALE GENOMIC DNA]</scope>
    <source>
        <strain evidence="3 6">NBRC 100333</strain>
    </source>
</reference>
<evidence type="ECO:0000256" key="1">
    <source>
        <dbReference type="SAM" id="MobiDB-lite"/>
    </source>
</evidence>
<organism evidence="3 6">
    <name type="scientific">Myxococcus fulvus</name>
    <dbReference type="NCBI Taxonomy" id="33"/>
    <lineage>
        <taxon>Bacteria</taxon>
        <taxon>Pseudomonadati</taxon>
        <taxon>Myxococcota</taxon>
        <taxon>Myxococcia</taxon>
        <taxon>Myxococcales</taxon>
        <taxon>Cystobacterineae</taxon>
        <taxon>Myxococcaceae</taxon>
        <taxon>Myxococcus</taxon>
    </lineage>
</organism>
<dbReference type="EMBL" id="BJXR01000072">
    <property type="protein sequence ID" value="GEN13035.1"/>
    <property type="molecule type" value="Genomic_DNA"/>
</dbReference>
<feature type="region of interest" description="Disordered" evidence="1">
    <location>
        <begin position="263"/>
        <end position="284"/>
    </location>
</feature>
<dbReference type="Proteomes" id="UP000183760">
    <property type="component" value="Unassembled WGS sequence"/>
</dbReference>
<reference evidence="4 5" key="1">
    <citation type="submission" date="2016-10" db="EMBL/GenBank/DDBJ databases">
        <authorList>
            <person name="Varghese N."/>
            <person name="Submissions S."/>
        </authorList>
    </citation>
    <scope>NUCLEOTIDE SEQUENCE [LARGE SCALE GENOMIC DNA]</scope>
    <source>
        <strain evidence="4 5">DSM 16525</strain>
    </source>
</reference>
<dbReference type="AlphaFoldDB" id="A0A511TFU2"/>
<feature type="region of interest" description="Disordered" evidence="1">
    <location>
        <begin position="161"/>
        <end position="200"/>
    </location>
</feature>
<dbReference type="RefSeq" id="WP_074958312.1">
    <property type="nucleotide sequence ID" value="NZ_BJXR01000072.1"/>
</dbReference>
<protein>
    <recommendedName>
        <fullName evidence="7">Lipoprotein</fullName>
    </recommendedName>
</protein>
<evidence type="ECO:0000256" key="2">
    <source>
        <dbReference type="SAM" id="SignalP"/>
    </source>
</evidence>
<evidence type="ECO:0008006" key="7">
    <source>
        <dbReference type="Google" id="ProtNLM"/>
    </source>
</evidence>
<feature type="compositionally biased region" description="Low complexity" evidence="1">
    <location>
        <begin position="263"/>
        <end position="277"/>
    </location>
</feature>
<evidence type="ECO:0000313" key="4">
    <source>
        <dbReference type="EMBL" id="SEU38243.1"/>
    </source>
</evidence>
<feature type="chain" id="PRO_5022736028" description="Lipoprotein" evidence="2">
    <location>
        <begin position="24"/>
        <end position="678"/>
    </location>
</feature>
<gene>
    <name evidence="3" type="ORF">MFU01_80720</name>
    <name evidence="4" type="ORF">SAMN05443572_1132</name>
</gene>
<evidence type="ECO:0000313" key="6">
    <source>
        <dbReference type="Proteomes" id="UP000321514"/>
    </source>
</evidence>
<dbReference type="STRING" id="1334629.MFUL124B02_09735"/>
<evidence type="ECO:0000313" key="3">
    <source>
        <dbReference type="EMBL" id="GEN13035.1"/>
    </source>
</evidence>
<evidence type="ECO:0000313" key="5">
    <source>
        <dbReference type="Proteomes" id="UP000183760"/>
    </source>
</evidence>
<name>A0A511TFU2_MYXFU</name>
<keyword evidence="2" id="KW-0732">Signal</keyword>
<dbReference type="EMBL" id="FOIB01000013">
    <property type="protein sequence ID" value="SEU38243.1"/>
    <property type="molecule type" value="Genomic_DNA"/>
</dbReference>
<keyword evidence="5" id="KW-1185">Reference proteome</keyword>